<evidence type="ECO:0000313" key="6">
    <source>
        <dbReference type="Proteomes" id="UP000813444"/>
    </source>
</evidence>
<comment type="caution">
    <text evidence="5">The sequence shown here is derived from an EMBL/GenBank/DDBJ whole genome shotgun (WGS) entry which is preliminary data.</text>
</comment>
<dbReference type="EMBL" id="JAGPNK010000004">
    <property type="protein sequence ID" value="KAH7322939.1"/>
    <property type="molecule type" value="Genomic_DNA"/>
</dbReference>
<feature type="transmembrane region" description="Helical" evidence="3">
    <location>
        <begin position="347"/>
        <end position="370"/>
    </location>
</feature>
<dbReference type="InterPro" id="IPR011701">
    <property type="entry name" value="MFS"/>
</dbReference>
<feature type="transmembrane region" description="Helical" evidence="3">
    <location>
        <begin position="157"/>
        <end position="176"/>
    </location>
</feature>
<dbReference type="SUPFAM" id="SSF103473">
    <property type="entry name" value="MFS general substrate transporter"/>
    <property type="match status" value="1"/>
</dbReference>
<evidence type="ECO:0000259" key="4">
    <source>
        <dbReference type="PROSITE" id="PS50850"/>
    </source>
</evidence>
<keyword evidence="3" id="KW-0472">Membrane</keyword>
<dbReference type="OrthoDB" id="6499973at2759"/>
<dbReference type="InterPro" id="IPR036259">
    <property type="entry name" value="MFS_trans_sf"/>
</dbReference>
<feature type="transmembrane region" description="Helical" evidence="3">
    <location>
        <begin position="120"/>
        <end position="137"/>
    </location>
</feature>
<evidence type="ECO:0000256" key="3">
    <source>
        <dbReference type="SAM" id="Phobius"/>
    </source>
</evidence>
<gene>
    <name evidence="5" type="ORF">B0I35DRAFT_450135</name>
</gene>
<dbReference type="GO" id="GO:0022857">
    <property type="term" value="F:transmembrane transporter activity"/>
    <property type="evidence" value="ECO:0007669"/>
    <property type="project" value="InterPro"/>
</dbReference>
<dbReference type="AlphaFoldDB" id="A0A8K0WTK9"/>
<dbReference type="Pfam" id="PF07690">
    <property type="entry name" value="MFS_1"/>
    <property type="match status" value="1"/>
</dbReference>
<feature type="transmembrane region" description="Helical" evidence="3">
    <location>
        <begin position="224"/>
        <end position="242"/>
    </location>
</feature>
<feature type="transmembrane region" description="Helical" evidence="3">
    <location>
        <begin position="390"/>
        <end position="410"/>
    </location>
</feature>
<dbReference type="PROSITE" id="PS50850">
    <property type="entry name" value="MFS"/>
    <property type="match status" value="1"/>
</dbReference>
<dbReference type="Proteomes" id="UP000813444">
    <property type="component" value="Unassembled WGS sequence"/>
</dbReference>
<feature type="transmembrane region" description="Helical" evidence="3">
    <location>
        <begin position="64"/>
        <end position="87"/>
    </location>
</feature>
<feature type="transmembrane region" description="Helical" evidence="3">
    <location>
        <begin position="182"/>
        <end position="204"/>
    </location>
</feature>
<dbReference type="GO" id="GO:0016020">
    <property type="term" value="C:membrane"/>
    <property type="evidence" value="ECO:0007669"/>
    <property type="project" value="UniProtKB-SubCell"/>
</dbReference>
<keyword evidence="6" id="KW-1185">Reference proteome</keyword>
<evidence type="ECO:0000256" key="2">
    <source>
        <dbReference type="ARBA" id="ARBA00006727"/>
    </source>
</evidence>
<comment type="similarity">
    <text evidence="2">Belongs to the major facilitator superfamily. Monocarboxylate porter (TC 2.A.1.13) family.</text>
</comment>
<protein>
    <submittedName>
        <fullName evidence="5">Major facilitator superfamily domain-containing protein</fullName>
    </submittedName>
</protein>
<keyword evidence="3" id="KW-0812">Transmembrane</keyword>
<organism evidence="5 6">
    <name type="scientific">Stachybotrys elegans</name>
    <dbReference type="NCBI Taxonomy" id="80388"/>
    <lineage>
        <taxon>Eukaryota</taxon>
        <taxon>Fungi</taxon>
        <taxon>Dikarya</taxon>
        <taxon>Ascomycota</taxon>
        <taxon>Pezizomycotina</taxon>
        <taxon>Sordariomycetes</taxon>
        <taxon>Hypocreomycetidae</taxon>
        <taxon>Hypocreales</taxon>
        <taxon>Stachybotryaceae</taxon>
        <taxon>Stachybotrys</taxon>
    </lineage>
</organism>
<comment type="subcellular location">
    <subcellularLocation>
        <location evidence="1">Membrane</location>
        <topology evidence="1">Multi-pass membrane protein</topology>
    </subcellularLocation>
</comment>
<name>A0A8K0WTK9_9HYPO</name>
<dbReference type="InterPro" id="IPR020846">
    <property type="entry name" value="MFS_dom"/>
</dbReference>
<feature type="transmembrane region" description="Helical" evidence="3">
    <location>
        <begin position="286"/>
        <end position="307"/>
    </location>
</feature>
<reference evidence="5" key="1">
    <citation type="journal article" date="2021" name="Nat. Commun.">
        <title>Genetic determinants of endophytism in the Arabidopsis root mycobiome.</title>
        <authorList>
            <person name="Mesny F."/>
            <person name="Miyauchi S."/>
            <person name="Thiergart T."/>
            <person name="Pickel B."/>
            <person name="Atanasova L."/>
            <person name="Karlsson M."/>
            <person name="Huettel B."/>
            <person name="Barry K.W."/>
            <person name="Haridas S."/>
            <person name="Chen C."/>
            <person name="Bauer D."/>
            <person name="Andreopoulos W."/>
            <person name="Pangilinan J."/>
            <person name="LaButti K."/>
            <person name="Riley R."/>
            <person name="Lipzen A."/>
            <person name="Clum A."/>
            <person name="Drula E."/>
            <person name="Henrissat B."/>
            <person name="Kohler A."/>
            <person name="Grigoriev I.V."/>
            <person name="Martin F.M."/>
            <person name="Hacquard S."/>
        </authorList>
    </citation>
    <scope>NUCLEOTIDE SEQUENCE</scope>
    <source>
        <strain evidence="5">MPI-CAGE-CH-0235</strain>
    </source>
</reference>
<dbReference type="PANTHER" id="PTHR11360">
    <property type="entry name" value="MONOCARBOXYLATE TRANSPORTER"/>
    <property type="match status" value="1"/>
</dbReference>
<feature type="transmembrane region" description="Helical" evidence="3">
    <location>
        <begin position="313"/>
        <end position="335"/>
    </location>
</feature>
<dbReference type="PANTHER" id="PTHR11360:SF305">
    <property type="entry name" value="MAJOR FACILITATOR SUPERFAMILY (MFS) PROFILE DOMAIN-CONTAINING PROTEIN"/>
    <property type="match status" value="1"/>
</dbReference>
<feature type="transmembrane region" description="Helical" evidence="3">
    <location>
        <begin position="254"/>
        <end position="274"/>
    </location>
</feature>
<sequence length="420" mass="43642">MDVESTPTFPPSSTAEPVPDGGYGWVVVFSCFVQTFWLNAWTGPWGILQIALLRTTLSNSNSSILSFIGSLGISLSLALGIAAVQVARVIGARWASLLGIVLYGVGNVASGFAVHSVPGMFIACGFLYGLSVSLMYAMSNSLPVQWFDKRLGTANGVVKLGGGIGATVMAIVTGYLTDSLGVAWTFRIMGFASLATGIPAALLIKERLQPDSSFIIDWSLFKDVAFCCLFTTGVLGVFAIYAPPFFLPYVASSIGLSSSVSAGVVACFNACMAIGRLASGFACDKLGSMNTLLLTMLLNAITMMAVWSVASSLAILLVFAIFNGIANGAFFVALPTAISRHVGQQRAAGGMSIALTGWAPGLLLGNPIAGFLIDATGADRASSIGPYRPAIFYAGGTAMLSAAFALMARLRAGQKVAKKI</sequence>
<dbReference type="InterPro" id="IPR050327">
    <property type="entry name" value="Proton-linked_MCT"/>
</dbReference>
<keyword evidence="3" id="KW-1133">Transmembrane helix</keyword>
<evidence type="ECO:0000313" key="5">
    <source>
        <dbReference type="EMBL" id="KAH7322939.1"/>
    </source>
</evidence>
<dbReference type="Gene3D" id="1.20.1250.20">
    <property type="entry name" value="MFS general substrate transporter like domains"/>
    <property type="match status" value="2"/>
</dbReference>
<proteinExistence type="inferred from homology"/>
<accession>A0A8K0WTK9</accession>
<feature type="domain" description="Major facilitator superfamily (MFS) profile" evidence="4">
    <location>
        <begin position="185"/>
        <end position="420"/>
    </location>
</feature>
<evidence type="ECO:0000256" key="1">
    <source>
        <dbReference type="ARBA" id="ARBA00004141"/>
    </source>
</evidence>